<dbReference type="Proteomes" id="UP000612746">
    <property type="component" value="Unassembled WGS sequence"/>
</dbReference>
<feature type="repeat" description="ANK" evidence="3">
    <location>
        <begin position="453"/>
        <end position="477"/>
    </location>
</feature>
<feature type="repeat" description="ANK" evidence="3">
    <location>
        <begin position="420"/>
        <end position="452"/>
    </location>
</feature>
<feature type="repeat" description="ANK" evidence="3">
    <location>
        <begin position="649"/>
        <end position="681"/>
    </location>
</feature>
<dbReference type="SMART" id="SM00248">
    <property type="entry name" value="ANK"/>
    <property type="match status" value="21"/>
</dbReference>
<accession>A0A8H7UQ52</accession>
<feature type="repeat" description="ANK" evidence="3">
    <location>
        <begin position="616"/>
        <end position="648"/>
    </location>
</feature>
<feature type="repeat" description="ANK" evidence="3">
    <location>
        <begin position="107"/>
        <end position="139"/>
    </location>
</feature>
<keyword evidence="7" id="KW-1185">Reference proteome</keyword>
<sequence length="1553" mass="171596">MQESSDHEKQGIEYEISDEECLSIKTGNTSESEGSTDEDDYHLSQWYHAATDGNGYLVTNLINLGVDIGSVNQEGDTALHIAATAGHTEIVSILIKHGADIEVKDAESQTVLYRAAAGGYYGLVSLLIKHGASIQAKNYYSDTAIHAAAAIGNKKVVSLLLENGVAVDARGFDSRTILHQAAIHKQLELSTLLIEHGADVNATDAYLWTPLLMAVEARSTDIVVLLLSNGADVNARTSYPDTTLHMAASGGRKEMVSLLIDYGAYVNVKDRDLRTPLHYAAAGGHKEVVTILLDHGAIVDSLKTILTLLAGGAKIDQRLKDGNTIFAKVVEIGFIHMSTIILNNGASIETCNTKGQTPLLIAAEAGQLDMVSSLIDKGANIEAADNTSLTALQLAAKVGNIDLVDLLLRKGAQMEARTKAGNTALHIATKFNHSELAAFLIQHGAQIESRNNEGHTPSQVAIMQGHANLLRLLIDLGGTLGKEYVKELELCYLAADAGQIEAVKAALEKVSTRSDRDYYLKAILFRALRNKKPNVVLHLLDNGANIETKDDVGMTPLFMVGEDTELLSALIHRGANIEARNNRNQTVLHYYSSLGLADALRILLNCECDIQAIDDNGNAALHHAAYKNDQEVAVILIENGIDIDSKNSNGETTLHIAMHYAFLELADLLIDCGIDIHARTYLDESTAFHVAVQKQYTTWLSALLNRYSDVDYVNVKDAEWRTLLHDASLTRAPTMVKLLLGARANINALDIYGETALSDTILEAKKKRMAQILPAGYTVWSHGISKKRSPDKEPSRVLPEGIDEHNEQNMILKEFEYRALRKHQKGQSHERRLNHTKHKYGRGFPTSRMLQLADAPDIEEDDGVHGPNGGIKSSPPFTLFKTMSMDERAKMFIGSLFGYLGIRLYVSEQYIMLESNQSCCGTSPKWALQFDMIKGIVREPGRLIVHIPPKSAILSIPEWHRNSHPILCFIDAVYVCRGWSSRLHQDAFSDVLGGSETKLTTHLHAMLIAGLSVLSIASGHQLVDQLISAILNHRLEPIENSVPFAIPSDWQISNRIKCGCSSKFFHRPLSAVAAAKAVGIDIWRDRPMETVTRVWDLHCDALIKNIDATKVIFITHRWSDDEIEYAEIMERRANKPGPISGMSAKLRRIRDALSTHTRYVWMDAICIDKSNLSELDEAIRSMYKWYASCRAVVLDSGIPLAVWRERGWCLQEGAAAGVLCGISDDGNLVSIKQLAVEQKQELCTLDLHLYYRPGNAAEVLSRMDARATTRKEDMAYALTGILSVHLTLAYGEGLKSRERLLYELAIQKGDLSFLSFSTTKKISGNHLPAISDVKFLIARCVQAATPSTVSHLGISIVVQLISGLAQKTLLESLVRWKLLRFAKGKYVGIDEFIKEAEKSETKASTSMEVAIIQNIRSIMLVEIYGTDRQAGEGRPLKISSPIQCCQIEENEFQRLFSHISANRASYGQQGEEERLWITEDFKAVPMTKLRFEVAERDQQVNILIADGVSRRELKFPTVVMEYWEYLKDGRSKTDGISGIGCHLQFSGCKIFGF</sequence>
<dbReference type="Pfam" id="PF13857">
    <property type="entry name" value="Ank_5"/>
    <property type="match status" value="1"/>
</dbReference>
<evidence type="ECO:0000313" key="6">
    <source>
        <dbReference type="EMBL" id="KAG2186894.1"/>
    </source>
</evidence>
<feature type="repeat" description="ANK" evidence="3">
    <location>
        <begin position="140"/>
        <end position="172"/>
    </location>
</feature>
<evidence type="ECO:0000256" key="2">
    <source>
        <dbReference type="ARBA" id="ARBA00023043"/>
    </source>
</evidence>
<protein>
    <recommendedName>
        <fullName evidence="5">Heterokaryon incompatibility domain-containing protein</fullName>
    </recommendedName>
</protein>
<dbReference type="PANTHER" id="PTHR24198:SF165">
    <property type="entry name" value="ANKYRIN REPEAT-CONTAINING PROTEIN-RELATED"/>
    <property type="match status" value="1"/>
</dbReference>
<reference evidence="6" key="1">
    <citation type="submission" date="2020-12" db="EMBL/GenBank/DDBJ databases">
        <title>Metabolic potential, ecology and presence of endohyphal bacteria is reflected in genomic diversity of Mucoromycotina.</title>
        <authorList>
            <person name="Muszewska A."/>
            <person name="Okrasinska A."/>
            <person name="Steczkiewicz K."/>
            <person name="Drgas O."/>
            <person name="Orlowska M."/>
            <person name="Perlinska-Lenart U."/>
            <person name="Aleksandrzak-Piekarczyk T."/>
            <person name="Szatraj K."/>
            <person name="Zielenkiewicz U."/>
            <person name="Pilsyk S."/>
            <person name="Malc E."/>
            <person name="Mieczkowski P."/>
            <person name="Kruszewska J.S."/>
            <person name="Biernat P."/>
            <person name="Pawlowska J."/>
        </authorList>
    </citation>
    <scope>NUCLEOTIDE SEQUENCE</scope>
    <source>
        <strain evidence="6">WA0000051536</strain>
    </source>
</reference>
<dbReference type="PANTHER" id="PTHR24198">
    <property type="entry name" value="ANKYRIN REPEAT AND PROTEIN KINASE DOMAIN-CONTAINING PROTEIN"/>
    <property type="match status" value="1"/>
</dbReference>
<name>A0A8H7UQ52_9FUNG</name>
<feature type="repeat" description="ANK" evidence="3">
    <location>
        <begin position="206"/>
        <end position="238"/>
    </location>
</feature>
<proteinExistence type="predicted"/>
<feature type="repeat" description="ANK" evidence="3">
    <location>
        <begin position="74"/>
        <end position="106"/>
    </location>
</feature>
<dbReference type="InterPro" id="IPR010730">
    <property type="entry name" value="HET"/>
</dbReference>
<dbReference type="PROSITE" id="PS50088">
    <property type="entry name" value="ANK_REPEAT"/>
    <property type="match status" value="13"/>
</dbReference>
<evidence type="ECO:0000256" key="3">
    <source>
        <dbReference type="PROSITE-ProRule" id="PRU00023"/>
    </source>
</evidence>
<feature type="repeat" description="ANK" evidence="3">
    <location>
        <begin position="239"/>
        <end position="271"/>
    </location>
</feature>
<keyword evidence="2 3" id="KW-0040">ANK repeat</keyword>
<evidence type="ECO:0000256" key="4">
    <source>
        <dbReference type="SAM" id="MobiDB-lite"/>
    </source>
</evidence>
<comment type="caution">
    <text evidence="6">The sequence shown here is derived from an EMBL/GenBank/DDBJ whole genome shotgun (WGS) entry which is preliminary data.</text>
</comment>
<keyword evidence="1" id="KW-0677">Repeat</keyword>
<dbReference type="Pfam" id="PF12796">
    <property type="entry name" value="Ank_2"/>
    <property type="match status" value="6"/>
</dbReference>
<dbReference type="SUPFAM" id="SSF48403">
    <property type="entry name" value="Ankyrin repeat"/>
    <property type="match status" value="2"/>
</dbReference>
<feature type="compositionally biased region" description="Basic and acidic residues" evidence="4">
    <location>
        <begin position="1"/>
        <end position="12"/>
    </location>
</feature>
<dbReference type="OrthoDB" id="194358at2759"/>
<dbReference type="Gene3D" id="1.25.40.20">
    <property type="entry name" value="Ankyrin repeat-containing domain"/>
    <property type="match status" value="6"/>
</dbReference>
<feature type="domain" description="Heterokaryon incompatibility" evidence="5">
    <location>
        <begin position="1143"/>
        <end position="1194"/>
    </location>
</feature>
<dbReference type="EMBL" id="JAEPRA010000004">
    <property type="protein sequence ID" value="KAG2186894.1"/>
    <property type="molecule type" value="Genomic_DNA"/>
</dbReference>
<evidence type="ECO:0000313" key="7">
    <source>
        <dbReference type="Proteomes" id="UP000612746"/>
    </source>
</evidence>
<evidence type="ECO:0000256" key="1">
    <source>
        <dbReference type="ARBA" id="ARBA00022737"/>
    </source>
</evidence>
<dbReference type="PROSITE" id="PS50297">
    <property type="entry name" value="ANK_REP_REGION"/>
    <property type="match status" value="13"/>
</dbReference>
<dbReference type="InterPro" id="IPR036770">
    <property type="entry name" value="Ankyrin_rpt-contain_sf"/>
</dbReference>
<dbReference type="InterPro" id="IPR002110">
    <property type="entry name" value="Ankyrin_rpt"/>
</dbReference>
<dbReference type="Pfam" id="PF06985">
    <property type="entry name" value="HET"/>
    <property type="match status" value="1"/>
</dbReference>
<organism evidence="6 7">
    <name type="scientific">Umbelopsis vinacea</name>
    <dbReference type="NCBI Taxonomy" id="44442"/>
    <lineage>
        <taxon>Eukaryota</taxon>
        <taxon>Fungi</taxon>
        <taxon>Fungi incertae sedis</taxon>
        <taxon>Mucoromycota</taxon>
        <taxon>Mucoromycotina</taxon>
        <taxon>Umbelopsidomycetes</taxon>
        <taxon>Umbelopsidales</taxon>
        <taxon>Umbelopsidaceae</taxon>
        <taxon>Umbelopsis</taxon>
    </lineage>
</organism>
<dbReference type="PRINTS" id="PR01415">
    <property type="entry name" value="ANKYRIN"/>
</dbReference>
<feature type="repeat" description="ANK" evidence="3">
    <location>
        <begin position="272"/>
        <end position="304"/>
    </location>
</feature>
<evidence type="ECO:0000259" key="5">
    <source>
        <dbReference type="Pfam" id="PF06985"/>
    </source>
</evidence>
<gene>
    <name evidence="6" type="ORF">INT44_003121</name>
</gene>
<feature type="repeat" description="ANK" evidence="3">
    <location>
        <begin position="173"/>
        <end position="205"/>
    </location>
</feature>
<feature type="repeat" description="ANK" evidence="3">
    <location>
        <begin position="354"/>
        <end position="386"/>
    </location>
</feature>
<feature type="region of interest" description="Disordered" evidence="4">
    <location>
        <begin position="1"/>
        <end position="38"/>
    </location>
</feature>
<feature type="repeat" description="ANK" evidence="3">
    <location>
        <begin position="387"/>
        <end position="419"/>
    </location>
</feature>